<comment type="subcellular location">
    <subcellularLocation>
        <location evidence="1">Endomembrane system</location>
        <topology evidence="1">Peripheral membrane protein</topology>
    </subcellularLocation>
</comment>
<proteinExistence type="inferred from homology"/>
<keyword evidence="5" id="KW-0472">Membrane</keyword>
<accession>A0AAZ3S6Q9</accession>
<dbReference type="GO" id="GO:0048787">
    <property type="term" value="C:presynaptic active zone membrane"/>
    <property type="evidence" value="ECO:0007669"/>
    <property type="project" value="TreeGrafter"/>
</dbReference>
<dbReference type="Ensembl" id="ENSOTST00005162245.1">
    <property type="protein sequence ID" value="ENSOTSP00005148778.1"/>
    <property type="gene ID" value="ENSOTSG00005011209.2"/>
</dbReference>
<dbReference type="PANTHER" id="PTHR19957:SF29">
    <property type="entry name" value="SYNTAXIN-19"/>
    <property type="match status" value="1"/>
</dbReference>
<dbReference type="InterPro" id="IPR045242">
    <property type="entry name" value="Syntaxin"/>
</dbReference>
<reference evidence="8" key="3">
    <citation type="submission" date="2025-09" db="UniProtKB">
        <authorList>
            <consortium name="Ensembl"/>
        </authorList>
    </citation>
    <scope>IDENTIFICATION</scope>
</reference>
<dbReference type="AlphaFoldDB" id="A0AAZ3S6Q9"/>
<evidence type="ECO:0000256" key="4">
    <source>
        <dbReference type="ARBA" id="ARBA00023054"/>
    </source>
</evidence>
<dbReference type="Proteomes" id="UP000694402">
    <property type="component" value="Unassembled WGS sequence"/>
</dbReference>
<dbReference type="GO" id="GO:0048278">
    <property type="term" value="P:vesicle docking"/>
    <property type="evidence" value="ECO:0007669"/>
    <property type="project" value="TreeGrafter"/>
</dbReference>
<evidence type="ECO:0000256" key="1">
    <source>
        <dbReference type="ARBA" id="ARBA00004184"/>
    </source>
</evidence>
<dbReference type="GO" id="GO:0008021">
    <property type="term" value="C:synaptic vesicle"/>
    <property type="evidence" value="ECO:0007669"/>
    <property type="project" value="TreeGrafter"/>
</dbReference>
<dbReference type="InterPro" id="IPR000727">
    <property type="entry name" value="T_SNARE_dom"/>
</dbReference>
<protein>
    <recommendedName>
        <fullName evidence="7">t-SNARE coiled-coil homology domain-containing protein</fullName>
    </recommendedName>
</protein>
<feature type="compositionally biased region" description="Acidic residues" evidence="6">
    <location>
        <begin position="24"/>
        <end position="33"/>
    </location>
</feature>
<dbReference type="InterPro" id="IPR010989">
    <property type="entry name" value="SNARE"/>
</dbReference>
<dbReference type="Gene3D" id="1.20.58.70">
    <property type="match status" value="2"/>
</dbReference>
<keyword evidence="9" id="KW-1185">Reference proteome</keyword>
<dbReference type="GO" id="GO:0031629">
    <property type="term" value="P:synaptic vesicle fusion to presynaptic active zone membrane"/>
    <property type="evidence" value="ECO:0007669"/>
    <property type="project" value="TreeGrafter"/>
</dbReference>
<evidence type="ECO:0000313" key="8">
    <source>
        <dbReference type="Ensembl" id="ENSOTSP00005148778.1"/>
    </source>
</evidence>
<dbReference type="GO" id="GO:0006886">
    <property type="term" value="P:intracellular protein transport"/>
    <property type="evidence" value="ECO:0007669"/>
    <property type="project" value="TreeGrafter"/>
</dbReference>
<dbReference type="GO" id="GO:0005484">
    <property type="term" value="F:SNAP receptor activity"/>
    <property type="evidence" value="ECO:0007669"/>
    <property type="project" value="TreeGrafter"/>
</dbReference>
<evidence type="ECO:0000313" key="9">
    <source>
        <dbReference type="Proteomes" id="UP000694402"/>
    </source>
</evidence>
<feature type="domain" description="T-SNARE coiled-coil homology" evidence="7">
    <location>
        <begin position="196"/>
        <end position="258"/>
    </location>
</feature>
<sequence length="281" mass="32772">MKDRLEELRQRAQGFREVSRETDDTPFPEEDANPDAPLGVKVATPQQAVVFEQEPVLHNFLSEAQHIRGDITELETEVKKFSQQQRTLVATMRRFSVMKKDSDVTTDIKLQAESIHRRLDDLSKKAQSLEDMQGLATATTRIQRSQHAVLHRQFQQLEVFGRDVTEEGVDEMVATGKWEVFNQNLLNDERITRAQLSEIEQRHKELLNLESNMKELRELFMDIFMLVEEQGGYIDNIQTSVEKTQDYVTVTNEKFKMATRYKKKNPLRRLCCCCCPWRCCT</sequence>
<dbReference type="InterPro" id="IPR006011">
    <property type="entry name" value="Syntaxin_N"/>
</dbReference>
<evidence type="ECO:0000259" key="7">
    <source>
        <dbReference type="PROSITE" id="PS50192"/>
    </source>
</evidence>
<dbReference type="GO" id="GO:0000149">
    <property type="term" value="F:SNARE binding"/>
    <property type="evidence" value="ECO:0007669"/>
    <property type="project" value="TreeGrafter"/>
</dbReference>
<evidence type="ECO:0000256" key="5">
    <source>
        <dbReference type="ARBA" id="ARBA00023136"/>
    </source>
</evidence>
<dbReference type="FunFam" id="1.20.5.110:FF:000022">
    <property type="entry name" value="Syntaxin 19"/>
    <property type="match status" value="1"/>
</dbReference>
<feature type="region of interest" description="Disordered" evidence="6">
    <location>
        <begin position="1"/>
        <end position="36"/>
    </location>
</feature>
<feature type="compositionally biased region" description="Basic and acidic residues" evidence="6">
    <location>
        <begin position="1"/>
        <end position="10"/>
    </location>
</feature>
<dbReference type="PANTHER" id="PTHR19957">
    <property type="entry name" value="SYNTAXIN"/>
    <property type="match status" value="1"/>
</dbReference>
<dbReference type="GeneTree" id="ENSGT01050000244948"/>
<name>A0AAZ3S6Q9_ONCTS</name>
<evidence type="ECO:0000256" key="3">
    <source>
        <dbReference type="ARBA" id="ARBA00022448"/>
    </source>
</evidence>
<dbReference type="SUPFAM" id="SSF47661">
    <property type="entry name" value="t-snare proteins"/>
    <property type="match status" value="1"/>
</dbReference>
<evidence type="ECO:0000256" key="6">
    <source>
        <dbReference type="SAM" id="MobiDB-lite"/>
    </source>
</evidence>
<dbReference type="GO" id="GO:0031201">
    <property type="term" value="C:SNARE complex"/>
    <property type="evidence" value="ECO:0007669"/>
    <property type="project" value="TreeGrafter"/>
</dbReference>
<keyword evidence="4" id="KW-0175">Coiled coil</keyword>
<evidence type="ECO:0000256" key="2">
    <source>
        <dbReference type="ARBA" id="ARBA00009063"/>
    </source>
</evidence>
<reference evidence="9" key="1">
    <citation type="journal article" date="2018" name="PLoS ONE">
        <title>Chinook salmon (Oncorhynchus tshawytscha) genome and transcriptome.</title>
        <authorList>
            <person name="Christensen K.A."/>
            <person name="Leong J.S."/>
            <person name="Sakhrani D."/>
            <person name="Biagi C.A."/>
            <person name="Minkley D.R."/>
            <person name="Withler R.E."/>
            <person name="Rondeau E.B."/>
            <person name="Koop B.F."/>
            <person name="Devlin R.H."/>
        </authorList>
    </citation>
    <scope>NUCLEOTIDE SEQUENCE [LARGE SCALE GENOMIC DNA]</scope>
</reference>
<gene>
    <name evidence="8" type="primary">STX19</name>
</gene>
<organism evidence="8 9">
    <name type="scientific">Oncorhynchus tshawytscha</name>
    <name type="common">Chinook salmon</name>
    <name type="synonym">Salmo tshawytscha</name>
    <dbReference type="NCBI Taxonomy" id="74940"/>
    <lineage>
        <taxon>Eukaryota</taxon>
        <taxon>Metazoa</taxon>
        <taxon>Chordata</taxon>
        <taxon>Craniata</taxon>
        <taxon>Vertebrata</taxon>
        <taxon>Euteleostomi</taxon>
        <taxon>Actinopterygii</taxon>
        <taxon>Neopterygii</taxon>
        <taxon>Teleostei</taxon>
        <taxon>Protacanthopterygii</taxon>
        <taxon>Salmoniformes</taxon>
        <taxon>Salmonidae</taxon>
        <taxon>Salmoninae</taxon>
        <taxon>Oncorhynchus</taxon>
    </lineage>
</organism>
<reference evidence="8" key="2">
    <citation type="submission" date="2025-08" db="UniProtKB">
        <authorList>
            <consortium name="Ensembl"/>
        </authorList>
    </citation>
    <scope>IDENTIFICATION</scope>
</reference>
<keyword evidence="3" id="KW-0813">Transport</keyword>
<dbReference type="SMART" id="SM00397">
    <property type="entry name" value="t_SNARE"/>
    <property type="match status" value="1"/>
</dbReference>
<dbReference type="PROSITE" id="PS50192">
    <property type="entry name" value="T_SNARE"/>
    <property type="match status" value="1"/>
</dbReference>
<comment type="similarity">
    <text evidence="2">Belongs to the syntaxin family.</text>
</comment>
<dbReference type="Pfam" id="PF00804">
    <property type="entry name" value="Syntaxin"/>
    <property type="match status" value="1"/>
</dbReference>